<dbReference type="EMBL" id="CSBK01002077">
    <property type="protein sequence ID" value="COZ46731.1"/>
    <property type="molecule type" value="Genomic_DNA"/>
</dbReference>
<organism evidence="1 4">
    <name type="scientific">Mycobacterium tuberculosis</name>
    <dbReference type="NCBI Taxonomy" id="1773"/>
    <lineage>
        <taxon>Bacteria</taxon>
        <taxon>Bacillati</taxon>
        <taxon>Actinomycetota</taxon>
        <taxon>Actinomycetes</taxon>
        <taxon>Mycobacteriales</taxon>
        <taxon>Mycobacteriaceae</taxon>
        <taxon>Mycobacterium</taxon>
        <taxon>Mycobacterium tuberculosis complex</taxon>
    </lineage>
</organism>
<accession>A0A654U1A9</accession>
<dbReference type="EMBL" id="CGCX01000818">
    <property type="protein sequence ID" value="CFR84029.1"/>
    <property type="molecule type" value="Genomic_DNA"/>
</dbReference>
<reference evidence="2" key="1">
    <citation type="submission" date="2015-03" db="EMBL/GenBank/DDBJ databases">
        <authorList>
            <consortium name="Pathogen Informatics"/>
            <person name="Murphy D."/>
        </authorList>
    </citation>
    <scope>NUCLEOTIDE SEQUENCE</scope>
    <source>
        <strain evidence="2">N09902308</strain>
    </source>
</reference>
<evidence type="ECO:0000313" key="4">
    <source>
        <dbReference type="Proteomes" id="UP000046680"/>
    </source>
</evidence>
<proteinExistence type="predicted"/>
<reference evidence="3 4" key="2">
    <citation type="submission" date="2015-03" db="EMBL/GenBank/DDBJ databases">
        <authorList>
            <consortium name="Pathogen Informatics"/>
        </authorList>
    </citation>
    <scope>NUCLEOTIDE SEQUENCE [LARGE SCALE GENOMIC DNA]</scope>
    <source>
        <strain evidence="1 4">C09601061</strain>
        <strain evidence="3">N09902308</strain>
    </source>
</reference>
<dbReference type="Proteomes" id="UP000046680">
    <property type="component" value="Unassembled WGS sequence"/>
</dbReference>
<dbReference type="AlphaFoldDB" id="A0A654U1A9"/>
<evidence type="ECO:0000313" key="3">
    <source>
        <dbReference type="Proteomes" id="UP000039021"/>
    </source>
</evidence>
<protein>
    <submittedName>
        <fullName evidence="1">Uncharacterized protein</fullName>
    </submittedName>
</protein>
<evidence type="ECO:0000313" key="2">
    <source>
        <dbReference type="EMBL" id="COZ46731.1"/>
    </source>
</evidence>
<sequence>MNTITGSGWVAGSSGVTTLRVRQSSLRVWYLPMPITV</sequence>
<name>A0A654U1A9_MYCTX</name>
<gene>
    <name evidence="1" type="ORF">ERS007657_02224</name>
    <name evidence="2" type="ORF">ERS007739_03786</name>
</gene>
<evidence type="ECO:0000313" key="1">
    <source>
        <dbReference type="EMBL" id="CFR84029.1"/>
    </source>
</evidence>
<dbReference type="Proteomes" id="UP000039021">
    <property type="component" value="Unassembled WGS sequence"/>
</dbReference>